<reference evidence="8 9" key="1">
    <citation type="submission" date="2023-02" db="EMBL/GenBank/DDBJ databases">
        <title>Devosia algicola sp. nov., isolated from the phycosphere of marine algae.</title>
        <authorList>
            <person name="Kim J.M."/>
            <person name="Lee J.K."/>
            <person name="Choi B.J."/>
            <person name="Bayburt H."/>
            <person name="Jeon C.O."/>
        </authorList>
    </citation>
    <scope>NUCLEOTIDE SEQUENCE [LARGE SCALE GENOMIC DNA]</scope>
    <source>
        <strain evidence="8 9">G20-9</strain>
    </source>
</reference>
<keyword evidence="4 7" id="KW-0812">Transmembrane</keyword>
<dbReference type="Pfam" id="PF03601">
    <property type="entry name" value="Cons_hypoth698"/>
    <property type="match status" value="1"/>
</dbReference>
<evidence type="ECO:0000256" key="3">
    <source>
        <dbReference type="ARBA" id="ARBA00022475"/>
    </source>
</evidence>
<keyword evidence="5 7" id="KW-1133">Transmembrane helix</keyword>
<keyword evidence="3" id="KW-1003">Cell membrane</keyword>
<dbReference type="PANTHER" id="PTHR30106">
    <property type="entry name" value="INNER MEMBRANE PROTEIN YEIH-RELATED"/>
    <property type="match status" value="1"/>
</dbReference>
<evidence type="ECO:0000256" key="1">
    <source>
        <dbReference type="ARBA" id="ARBA00004651"/>
    </source>
</evidence>
<comment type="similarity">
    <text evidence="2">Belongs to the UPF0324 family.</text>
</comment>
<evidence type="ECO:0000313" key="8">
    <source>
        <dbReference type="EMBL" id="WDR01511.1"/>
    </source>
</evidence>
<evidence type="ECO:0000256" key="4">
    <source>
        <dbReference type="ARBA" id="ARBA00022692"/>
    </source>
</evidence>
<keyword evidence="6 7" id="KW-0472">Membrane</keyword>
<proteinExistence type="inferred from homology"/>
<feature type="transmembrane region" description="Helical" evidence="7">
    <location>
        <begin position="125"/>
        <end position="147"/>
    </location>
</feature>
<sequence length="333" mass="34193">MSKIYRLFPGLLLTFALTAFAWGIEQLQWHLAGQAWFESLVLALVLGTLARTIWGLHPIFDAGVQFSSKTVLEIGVMLLGASFSVRALGEFGPQLTGAIIGVVFIALALSYGIGRTLGLPHQLAVLVACGNSICGNSAIMAAAPVIRANAEDVAASITFTAALGIIVVLVLPLAVPGLGLAERSYGILAGMTVYAVPQVIAATAPVGLLAIQVGTLAKLIRVLMLGPVIVALGLTNGRSAVSGLGIGRIVPWFIIGFLCLMVLRSTGLIPAHVASVVGVVSSVLTTAAMGALGLSVDMRSMMHANGRVLLSGTLSILMLMALGLGALALLGLL</sequence>
<feature type="transmembrane region" description="Helical" evidence="7">
    <location>
        <begin position="308"/>
        <end position="332"/>
    </location>
</feature>
<feature type="transmembrane region" description="Helical" evidence="7">
    <location>
        <begin position="249"/>
        <end position="267"/>
    </location>
</feature>
<evidence type="ECO:0000256" key="5">
    <source>
        <dbReference type="ARBA" id="ARBA00022989"/>
    </source>
</evidence>
<dbReference type="RefSeq" id="WP_282217922.1">
    <property type="nucleotide sequence ID" value="NZ_CP118246.1"/>
</dbReference>
<evidence type="ECO:0000256" key="6">
    <source>
        <dbReference type="ARBA" id="ARBA00023136"/>
    </source>
</evidence>
<evidence type="ECO:0000313" key="9">
    <source>
        <dbReference type="Proteomes" id="UP001220530"/>
    </source>
</evidence>
<feature type="transmembrane region" description="Helical" evidence="7">
    <location>
        <begin position="71"/>
        <end position="89"/>
    </location>
</feature>
<organism evidence="8 9">
    <name type="scientific">Devosia algicola</name>
    <dbReference type="NCBI Taxonomy" id="3026418"/>
    <lineage>
        <taxon>Bacteria</taxon>
        <taxon>Pseudomonadati</taxon>
        <taxon>Pseudomonadota</taxon>
        <taxon>Alphaproteobacteria</taxon>
        <taxon>Hyphomicrobiales</taxon>
        <taxon>Devosiaceae</taxon>
        <taxon>Devosia</taxon>
    </lineage>
</organism>
<evidence type="ECO:0000256" key="7">
    <source>
        <dbReference type="SAM" id="Phobius"/>
    </source>
</evidence>
<dbReference type="Proteomes" id="UP001220530">
    <property type="component" value="Chromosome"/>
</dbReference>
<gene>
    <name evidence="8" type="ORF">PSQ19_11970</name>
</gene>
<comment type="subcellular location">
    <subcellularLocation>
        <location evidence="1">Cell membrane</location>
        <topology evidence="1">Multi-pass membrane protein</topology>
    </subcellularLocation>
</comment>
<protein>
    <submittedName>
        <fullName evidence="8">Sulfate exporter family transporter</fullName>
    </submittedName>
</protein>
<feature type="transmembrane region" description="Helical" evidence="7">
    <location>
        <begin position="95"/>
        <end position="113"/>
    </location>
</feature>
<accession>A0ABY7YJQ8</accession>
<dbReference type="EMBL" id="CP118246">
    <property type="protein sequence ID" value="WDR01511.1"/>
    <property type="molecule type" value="Genomic_DNA"/>
</dbReference>
<dbReference type="InterPro" id="IPR018383">
    <property type="entry name" value="UPF0324_pro"/>
</dbReference>
<feature type="transmembrane region" description="Helical" evidence="7">
    <location>
        <begin position="219"/>
        <end position="237"/>
    </location>
</feature>
<feature type="transmembrane region" description="Helical" evidence="7">
    <location>
        <begin position="31"/>
        <end position="50"/>
    </location>
</feature>
<name>A0ABY7YJQ8_9HYPH</name>
<keyword evidence="9" id="KW-1185">Reference proteome</keyword>
<feature type="transmembrane region" description="Helical" evidence="7">
    <location>
        <begin position="153"/>
        <end position="175"/>
    </location>
</feature>
<dbReference type="PANTHER" id="PTHR30106:SF2">
    <property type="entry name" value="UPF0324 INNER MEMBRANE PROTEIN YEIH"/>
    <property type="match status" value="1"/>
</dbReference>
<feature type="transmembrane region" description="Helical" evidence="7">
    <location>
        <begin position="273"/>
        <end position="296"/>
    </location>
</feature>
<feature type="transmembrane region" description="Helical" evidence="7">
    <location>
        <begin position="187"/>
        <end position="213"/>
    </location>
</feature>
<evidence type="ECO:0000256" key="2">
    <source>
        <dbReference type="ARBA" id="ARBA00007977"/>
    </source>
</evidence>